<dbReference type="EMBL" id="CP039349">
    <property type="protein sequence ID" value="QCD92844.1"/>
    <property type="molecule type" value="Genomic_DNA"/>
</dbReference>
<dbReference type="PRINTS" id="PR00775">
    <property type="entry name" value="HEATSHOCK90"/>
</dbReference>
<dbReference type="InterPro" id="IPR036890">
    <property type="entry name" value="HATPase_C_sf"/>
</dbReference>
<keyword evidence="1" id="KW-0346">Stress response</keyword>
<accession>A0A4D6LY86</accession>
<evidence type="ECO:0000313" key="2">
    <source>
        <dbReference type="Proteomes" id="UP000501690"/>
    </source>
</evidence>
<proteinExistence type="predicted"/>
<reference evidence="1 2" key="1">
    <citation type="submission" date="2019-04" db="EMBL/GenBank/DDBJ databases">
        <title>An improved genome assembly and genetic linkage map for asparagus bean, Vigna unguiculata ssp. sesquipedialis.</title>
        <authorList>
            <person name="Xia Q."/>
            <person name="Zhang R."/>
            <person name="Dong Y."/>
        </authorList>
    </citation>
    <scope>NUCLEOTIDE SEQUENCE [LARGE SCALE GENOMIC DNA]</scope>
    <source>
        <tissue evidence="1">Leaf</tissue>
    </source>
</reference>
<dbReference type="SUPFAM" id="SSF55874">
    <property type="entry name" value="ATPase domain of HSP90 chaperone/DNA topoisomerase II/histidine kinase"/>
    <property type="match status" value="1"/>
</dbReference>
<gene>
    <name evidence="1" type="ORF">DEO72_LG5g913</name>
</gene>
<name>A0A4D6LY86_VIGUN</name>
<dbReference type="AlphaFoldDB" id="A0A4D6LY86"/>
<organism evidence="1 2">
    <name type="scientific">Vigna unguiculata</name>
    <name type="common">Cowpea</name>
    <dbReference type="NCBI Taxonomy" id="3917"/>
    <lineage>
        <taxon>Eukaryota</taxon>
        <taxon>Viridiplantae</taxon>
        <taxon>Streptophyta</taxon>
        <taxon>Embryophyta</taxon>
        <taxon>Tracheophyta</taxon>
        <taxon>Spermatophyta</taxon>
        <taxon>Magnoliopsida</taxon>
        <taxon>eudicotyledons</taxon>
        <taxon>Gunneridae</taxon>
        <taxon>Pentapetalae</taxon>
        <taxon>rosids</taxon>
        <taxon>fabids</taxon>
        <taxon>Fabales</taxon>
        <taxon>Fabaceae</taxon>
        <taxon>Papilionoideae</taxon>
        <taxon>50 kb inversion clade</taxon>
        <taxon>NPAAA clade</taxon>
        <taxon>indigoferoid/millettioid clade</taxon>
        <taxon>Phaseoleae</taxon>
        <taxon>Vigna</taxon>
    </lineage>
</organism>
<sequence>MANDKILVLEGEKSEMLSLVKKTFYSNKGIFLRELIINASNLISFDISNEEKVECST</sequence>
<dbReference type="Proteomes" id="UP000501690">
    <property type="component" value="Linkage Group LG5"/>
</dbReference>
<protein>
    <submittedName>
        <fullName evidence="1">Heat shock protein Hsp90</fullName>
    </submittedName>
</protein>
<dbReference type="InterPro" id="IPR020575">
    <property type="entry name" value="Hsp90_N"/>
</dbReference>
<keyword evidence="2" id="KW-1185">Reference proteome</keyword>
<evidence type="ECO:0000313" key="1">
    <source>
        <dbReference type="EMBL" id="QCD92844.1"/>
    </source>
</evidence>
<dbReference type="Gene3D" id="3.30.565.10">
    <property type="entry name" value="Histidine kinase-like ATPase, C-terminal domain"/>
    <property type="match status" value="1"/>
</dbReference>